<dbReference type="AlphaFoldDB" id="A0A0F9CUZ3"/>
<proteinExistence type="predicted"/>
<accession>A0A0F9CUZ3</accession>
<comment type="caution">
    <text evidence="1">The sequence shown here is derived from an EMBL/GenBank/DDBJ whole genome shotgun (WGS) entry which is preliminary data.</text>
</comment>
<dbReference type="EMBL" id="LAZR01034445">
    <property type="protein sequence ID" value="KKL45281.1"/>
    <property type="molecule type" value="Genomic_DNA"/>
</dbReference>
<sequence length="84" mass="9515">MKFEKIGQNQYGACMRPGVCVGYVMRLTNRKWRGHGQRGKLKWTVEEVATRKLAANLLKKMYMASEAVDLSEVVGTNRDRAPGQ</sequence>
<name>A0A0F9CUZ3_9ZZZZ</name>
<gene>
    <name evidence="1" type="ORF">LCGC14_2357250</name>
</gene>
<evidence type="ECO:0000313" key="1">
    <source>
        <dbReference type="EMBL" id="KKL45281.1"/>
    </source>
</evidence>
<reference evidence="1" key="1">
    <citation type="journal article" date="2015" name="Nature">
        <title>Complex archaea that bridge the gap between prokaryotes and eukaryotes.</title>
        <authorList>
            <person name="Spang A."/>
            <person name="Saw J.H."/>
            <person name="Jorgensen S.L."/>
            <person name="Zaremba-Niedzwiedzka K."/>
            <person name="Martijn J."/>
            <person name="Lind A.E."/>
            <person name="van Eijk R."/>
            <person name="Schleper C."/>
            <person name="Guy L."/>
            <person name="Ettema T.J."/>
        </authorList>
    </citation>
    <scope>NUCLEOTIDE SEQUENCE</scope>
</reference>
<protein>
    <submittedName>
        <fullName evidence="1">Uncharacterized protein</fullName>
    </submittedName>
</protein>
<organism evidence="1">
    <name type="scientific">marine sediment metagenome</name>
    <dbReference type="NCBI Taxonomy" id="412755"/>
    <lineage>
        <taxon>unclassified sequences</taxon>
        <taxon>metagenomes</taxon>
        <taxon>ecological metagenomes</taxon>
    </lineage>
</organism>